<comment type="caution">
    <text evidence="1">The sequence shown here is derived from an EMBL/GenBank/DDBJ whole genome shotgun (WGS) entry which is preliminary data.</text>
</comment>
<dbReference type="InterPro" id="IPR011856">
    <property type="entry name" value="tRNA_endonuc-like_dom_sf"/>
</dbReference>
<dbReference type="Gene3D" id="3.40.1350.10">
    <property type="match status" value="1"/>
</dbReference>
<dbReference type="AlphaFoldDB" id="A0A0F9JUT7"/>
<dbReference type="GO" id="GO:0003676">
    <property type="term" value="F:nucleic acid binding"/>
    <property type="evidence" value="ECO:0007669"/>
    <property type="project" value="InterPro"/>
</dbReference>
<gene>
    <name evidence="1" type="ORF">LCGC14_1409200</name>
</gene>
<protein>
    <recommendedName>
        <fullName evidence="2">VRR-NUC domain-containing protein</fullName>
    </recommendedName>
</protein>
<name>A0A0F9JUT7_9ZZZZ</name>
<accession>A0A0F9JUT7</accession>
<organism evidence="1">
    <name type="scientific">marine sediment metagenome</name>
    <dbReference type="NCBI Taxonomy" id="412755"/>
    <lineage>
        <taxon>unclassified sequences</taxon>
        <taxon>metagenomes</taxon>
        <taxon>ecological metagenomes</taxon>
    </lineage>
</organism>
<reference evidence="1" key="1">
    <citation type="journal article" date="2015" name="Nature">
        <title>Complex archaea that bridge the gap between prokaryotes and eukaryotes.</title>
        <authorList>
            <person name="Spang A."/>
            <person name="Saw J.H."/>
            <person name="Jorgensen S.L."/>
            <person name="Zaremba-Niedzwiedzka K."/>
            <person name="Martijn J."/>
            <person name="Lind A.E."/>
            <person name="van Eijk R."/>
            <person name="Schleper C."/>
            <person name="Guy L."/>
            <person name="Ettema T.J."/>
        </authorList>
    </citation>
    <scope>NUCLEOTIDE SEQUENCE</scope>
</reference>
<dbReference type="EMBL" id="LAZR01009282">
    <property type="protein sequence ID" value="KKM73569.1"/>
    <property type="molecule type" value="Genomic_DNA"/>
</dbReference>
<sequence length="119" mass="13355">MSEADLKRTVTEYLTIGRAQGRWWFERLNSGDVLVKGGAKHYKIKLCEEGTADFVVIRESVVPVFAQVTVMTTQAIFLELKSEKGRTSPAQDAFKIIVEAQGCVYKIIRSMEDLIEIVG</sequence>
<evidence type="ECO:0000313" key="1">
    <source>
        <dbReference type="EMBL" id="KKM73569.1"/>
    </source>
</evidence>
<evidence type="ECO:0008006" key="2">
    <source>
        <dbReference type="Google" id="ProtNLM"/>
    </source>
</evidence>
<proteinExistence type="predicted"/>